<accession>A0A177TT57</accession>
<dbReference type="Proteomes" id="UP000077521">
    <property type="component" value="Unassembled WGS sequence"/>
</dbReference>
<evidence type="ECO:0000313" key="1">
    <source>
        <dbReference type="EMBL" id="KAE8257364.1"/>
    </source>
</evidence>
<dbReference type="EMBL" id="LWDF02000114">
    <property type="protein sequence ID" value="KAE8257364.1"/>
    <property type="molecule type" value="Genomic_DNA"/>
</dbReference>
<sequence length="73" mass="7825">MGSQTRRWSRHAFIITHGHTVVVPRGEVPFWTKWGRIPLSTALASALERGGATSPSISQLHHSLAGAGATPKV</sequence>
<organism evidence="1 2">
    <name type="scientific">Tilletia indica</name>
    <dbReference type="NCBI Taxonomy" id="43049"/>
    <lineage>
        <taxon>Eukaryota</taxon>
        <taxon>Fungi</taxon>
        <taxon>Dikarya</taxon>
        <taxon>Basidiomycota</taxon>
        <taxon>Ustilaginomycotina</taxon>
        <taxon>Exobasidiomycetes</taxon>
        <taxon>Tilletiales</taxon>
        <taxon>Tilletiaceae</taxon>
        <taxon>Tilletia</taxon>
    </lineage>
</organism>
<proteinExistence type="predicted"/>
<protein>
    <submittedName>
        <fullName evidence="1">Uncharacterized protein</fullName>
    </submittedName>
</protein>
<name>A0A177TT57_9BASI</name>
<reference evidence="1" key="2">
    <citation type="journal article" date="2019" name="IMA Fungus">
        <title>Genome sequencing and comparison of five Tilletia species to identify candidate genes for the detection of regulated species infecting wheat.</title>
        <authorList>
            <person name="Nguyen H.D.T."/>
            <person name="Sultana T."/>
            <person name="Kesanakurti P."/>
            <person name="Hambleton S."/>
        </authorList>
    </citation>
    <scope>NUCLEOTIDE SEQUENCE</scope>
    <source>
        <strain evidence="1">DAOMC 236416</strain>
    </source>
</reference>
<reference evidence="1" key="1">
    <citation type="submission" date="2016-04" db="EMBL/GenBank/DDBJ databases">
        <authorList>
            <person name="Nguyen H.D."/>
            <person name="Samba Siva P."/>
            <person name="Cullis J."/>
            <person name="Levesque C.A."/>
            <person name="Hambleton S."/>
        </authorList>
    </citation>
    <scope>NUCLEOTIDE SEQUENCE</scope>
    <source>
        <strain evidence="1">DAOMC 236416</strain>
    </source>
</reference>
<dbReference type="AlphaFoldDB" id="A0A177TT57"/>
<evidence type="ECO:0000313" key="2">
    <source>
        <dbReference type="Proteomes" id="UP000077521"/>
    </source>
</evidence>
<gene>
    <name evidence="1" type="ORF">A4X13_0g2415</name>
</gene>
<keyword evidence="2" id="KW-1185">Reference proteome</keyword>
<comment type="caution">
    <text evidence="1">The sequence shown here is derived from an EMBL/GenBank/DDBJ whole genome shotgun (WGS) entry which is preliminary data.</text>
</comment>